<feature type="region of interest" description="Disordered" evidence="1">
    <location>
        <begin position="1"/>
        <end position="20"/>
    </location>
</feature>
<sequence>TTSHQNADKNTNVFPSDDNNSINFIGNSNDFNSENDNTGCSFKSIGKTISPRPSSLSLSSSFYSSALCLSSSSSSSSCQQADVFNASRNNNAKPHEKERKVVNSTNSSSMFSKGRVLDFYNTNFYGSINFNSMIDPNEIFNDNNN</sequence>
<accession>T1EKL7</accession>
<proteinExistence type="predicted"/>
<keyword evidence="4" id="KW-1185">Reference proteome</keyword>
<gene>
    <name evidence="3" type="primary">20197117</name>
    <name evidence="2" type="ORF">HELRODRAFT_151686</name>
</gene>
<organism evidence="3 4">
    <name type="scientific">Helobdella robusta</name>
    <name type="common">Californian leech</name>
    <dbReference type="NCBI Taxonomy" id="6412"/>
    <lineage>
        <taxon>Eukaryota</taxon>
        <taxon>Metazoa</taxon>
        <taxon>Spiralia</taxon>
        <taxon>Lophotrochozoa</taxon>
        <taxon>Annelida</taxon>
        <taxon>Clitellata</taxon>
        <taxon>Hirudinea</taxon>
        <taxon>Rhynchobdellida</taxon>
        <taxon>Glossiphoniidae</taxon>
        <taxon>Helobdella</taxon>
    </lineage>
</organism>
<dbReference type="GeneID" id="20197117"/>
<dbReference type="Proteomes" id="UP000015101">
    <property type="component" value="Unassembled WGS sequence"/>
</dbReference>
<reference evidence="2 4" key="2">
    <citation type="journal article" date="2013" name="Nature">
        <title>Insights into bilaterian evolution from three spiralian genomes.</title>
        <authorList>
            <person name="Simakov O."/>
            <person name="Marletaz F."/>
            <person name="Cho S.J."/>
            <person name="Edsinger-Gonzales E."/>
            <person name="Havlak P."/>
            <person name="Hellsten U."/>
            <person name="Kuo D.H."/>
            <person name="Larsson T."/>
            <person name="Lv J."/>
            <person name="Arendt D."/>
            <person name="Savage R."/>
            <person name="Osoegawa K."/>
            <person name="de Jong P."/>
            <person name="Grimwood J."/>
            <person name="Chapman J.A."/>
            <person name="Shapiro H."/>
            <person name="Aerts A."/>
            <person name="Otillar R.P."/>
            <person name="Terry A.Y."/>
            <person name="Boore J.L."/>
            <person name="Grigoriev I.V."/>
            <person name="Lindberg D.R."/>
            <person name="Seaver E.C."/>
            <person name="Weisblat D.A."/>
            <person name="Putnam N.H."/>
            <person name="Rokhsar D.S."/>
        </authorList>
    </citation>
    <scope>NUCLEOTIDE SEQUENCE</scope>
</reference>
<name>T1EKL7_HELRO</name>
<protein>
    <submittedName>
        <fullName evidence="2 3">Uncharacterized protein</fullName>
    </submittedName>
</protein>
<dbReference type="EMBL" id="AMQM01002220">
    <property type="status" value="NOT_ANNOTATED_CDS"/>
    <property type="molecule type" value="Genomic_DNA"/>
</dbReference>
<dbReference type="EnsemblMetazoa" id="HelroT151686">
    <property type="protein sequence ID" value="HelroP151686"/>
    <property type="gene ID" value="HelroG151686"/>
</dbReference>
<dbReference type="InParanoid" id="T1EKL7"/>
<reference evidence="3" key="3">
    <citation type="submission" date="2015-06" db="UniProtKB">
        <authorList>
            <consortium name="EnsemblMetazoa"/>
        </authorList>
    </citation>
    <scope>IDENTIFICATION</scope>
</reference>
<dbReference type="AlphaFoldDB" id="T1EKL7"/>
<evidence type="ECO:0000313" key="2">
    <source>
        <dbReference type="EMBL" id="ESN90302.1"/>
    </source>
</evidence>
<evidence type="ECO:0000313" key="3">
    <source>
        <dbReference type="EnsemblMetazoa" id="HelroP151686"/>
    </source>
</evidence>
<dbReference type="KEGG" id="hro:HELRODRAFT_151686"/>
<evidence type="ECO:0000313" key="4">
    <source>
        <dbReference type="Proteomes" id="UP000015101"/>
    </source>
</evidence>
<evidence type="ECO:0000256" key="1">
    <source>
        <dbReference type="SAM" id="MobiDB-lite"/>
    </source>
</evidence>
<dbReference type="RefSeq" id="XP_009031258.1">
    <property type="nucleotide sequence ID" value="XM_009033010.1"/>
</dbReference>
<feature type="region of interest" description="Disordered" evidence="1">
    <location>
        <begin position="85"/>
        <end position="105"/>
    </location>
</feature>
<dbReference type="EMBL" id="KB097753">
    <property type="protein sequence ID" value="ESN90302.1"/>
    <property type="molecule type" value="Genomic_DNA"/>
</dbReference>
<dbReference type="CTD" id="20197117"/>
<dbReference type="HOGENOM" id="CLU_1791671_0_0_1"/>
<reference evidence="4" key="1">
    <citation type="submission" date="2012-12" db="EMBL/GenBank/DDBJ databases">
        <authorList>
            <person name="Hellsten U."/>
            <person name="Grimwood J."/>
            <person name="Chapman J.A."/>
            <person name="Shapiro H."/>
            <person name="Aerts A."/>
            <person name="Otillar R.P."/>
            <person name="Terry A.Y."/>
            <person name="Boore J.L."/>
            <person name="Simakov O."/>
            <person name="Marletaz F."/>
            <person name="Cho S.-J."/>
            <person name="Edsinger-Gonzales E."/>
            <person name="Havlak P."/>
            <person name="Kuo D.-H."/>
            <person name="Larsson T."/>
            <person name="Lv J."/>
            <person name="Arendt D."/>
            <person name="Savage R."/>
            <person name="Osoegawa K."/>
            <person name="de Jong P."/>
            <person name="Lindberg D.R."/>
            <person name="Seaver E.C."/>
            <person name="Weisblat D.A."/>
            <person name="Putnam N.H."/>
            <person name="Grigoriev I.V."/>
            <person name="Rokhsar D.S."/>
        </authorList>
    </citation>
    <scope>NUCLEOTIDE SEQUENCE</scope>
</reference>